<feature type="region of interest" description="Disordered" evidence="1">
    <location>
        <begin position="53"/>
        <end position="119"/>
    </location>
</feature>
<reference evidence="2 3" key="1">
    <citation type="submission" date="2024-04" db="EMBL/GenBank/DDBJ databases">
        <title>The reference genome of an endangered Asteraceae, Deinandra increscens subsp. villosa, native to the Central Coast of California.</title>
        <authorList>
            <person name="Guilliams M."/>
            <person name="Hasenstab-Lehman K."/>
            <person name="Meyer R."/>
            <person name="Mcevoy S."/>
        </authorList>
    </citation>
    <scope>NUCLEOTIDE SEQUENCE [LARGE SCALE GENOMIC DNA]</scope>
    <source>
        <tissue evidence="2">Leaf</tissue>
    </source>
</reference>
<accession>A0AAP0GMB4</accession>
<dbReference type="GO" id="GO:0051783">
    <property type="term" value="P:regulation of nuclear division"/>
    <property type="evidence" value="ECO:0007669"/>
    <property type="project" value="InterPro"/>
</dbReference>
<evidence type="ECO:0000313" key="3">
    <source>
        <dbReference type="Proteomes" id="UP001408789"/>
    </source>
</evidence>
<comment type="caution">
    <text evidence="2">The sequence shown here is derived from an EMBL/GenBank/DDBJ whole genome shotgun (WGS) entry which is preliminary data.</text>
</comment>
<keyword evidence="3" id="KW-1185">Reference proteome</keyword>
<dbReference type="Proteomes" id="UP001408789">
    <property type="component" value="Unassembled WGS sequence"/>
</dbReference>
<dbReference type="AlphaFoldDB" id="A0AAP0GMB4"/>
<dbReference type="PANTHER" id="PTHR35119:SF1">
    <property type="entry name" value="PROTEIN POLYCHOME"/>
    <property type="match status" value="1"/>
</dbReference>
<proteinExistence type="predicted"/>
<feature type="compositionally biased region" description="Polar residues" evidence="1">
    <location>
        <begin position="54"/>
        <end position="67"/>
    </location>
</feature>
<protein>
    <recommendedName>
        <fullName evidence="4">Protein POLYCHOME</fullName>
    </recommendedName>
</protein>
<evidence type="ECO:0000256" key="1">
    <source>
        <dbReference type="SAM" id="MobiDB-lite"/>
    </source>
</evidence>
<gene>
    <name evidence="2" type="ORF">SSX86_026551</name>
</gene>
<dbReference type="EMBL" id="JBCNJP010000025">
    <property type="protein sequence ID" value="KAK9055468.1"/>
    <property type="molecule type" value="Genomic_DNA"/>
</dbReference>
<feature type="compositionally biased region" description="Low complexity" evidence="1">
    <location>
        <begin position="68"/>
        <end position="81"/>
    </location>
</feature>
<dbReference type="GO" id="GO:0005634">
    <property type="term" value="C:nucleus"/>
    <property type="evidence" value="ECO:0007669"/>
    <property type="project" value="InterPro"/>
</dbReference>
<sequence>MPEARDRLMRTNDGVTEMYNRRRTSIGRVGILPDNDDIGRSINLTPFRWGATPLTGSRSGQQISESLTSRTTTRGGVSGRSIFETPTPAYRRGGRSENTPSFPNSSRRGRGGRPGPRSVLPFWYPRTPLSDITHIVRAIERRGRFGDDGGQILGTSTPIRIYEDPSPFDPYDAQLEHDACFVTPKPKLASKTFKRSALGSVPLILTAIVNQCEAKSELQTPQKKLLNSIEIVQKVVMEELHRLQRTPAAKKAKRERIVRNLMSMR</sequence>
<dbReference type="InterPro" id="IPR034590">
    <property type="entry name" value="POLYCHOME/GIG1"/>
</dbReference>
<organism evidence="2 3">
    <name type="scientific">Deinandra increscens subsp. villosa</name>
    <dbReference type="NCBI Taxonomy" id="3103831"/>
    <lineage>
        <taxon>Eukaryota</taxon>
        <taxon>Viridiplantae</taxon>
        <taxon>Streptophyta</taxon>
        <taxon>Embryophyta</taxon>
        <taxon>Tracheophyta</taxon>
        <taxon>Spermatophyta</taxon>
        <taxon>Magnoliopsida</taxon>
        <taxon>eudicotyledons</taxon>
        <taxon>Gunneridae</taxon>
        <taxon>Pentapetalae</taxon>
        <taxon>asterids</taxon>
        <taxon>campanulids</taxon>
        <taxon>Asterales</taxon>
        <taxon>Asteraceae</taxon>
        <taxon>Asteroideae</taxon>
        <taxon>Heliantheae alliance</taxon>
        <taxon>Madieae</taxon>
        <taxon>Madiinae</taxon>
        <taxon>Deinandra</taxon>
    </lineage>
</organism>
<dbReference type="PANTHER" id="PTHR35119">
    <property type="entry name" value="PROTEIN POLYCHOME"/>
    <property type="match status" value="1"/>
</dbReference>
<evidence type="ECO:0000313" key="2">
    <source>
        <dbReference type="EMBL" id="KAK9055468.1"/>
    </source>
</evidence>
<name>A0AAP0GMB4_9ASTR</name>
<evidence type="ECO:0008006" key="4">
    <source>
        <dbReference type="Google" id="ProtNLM"/>
    </source>
</evidence>